<organism evidence="6 7">
    <name type="scientific">Acidovorax lacteus</name>
    <dbReference type="NCBI Taxonomy" id="1924988"/>
    <lineage>
        <taxon>Bacteria</taxon>
        <taxon>Pseudomonadati</taxon>
        <taxon>Pseudomonadota</taxon>
        <taxon>Betaproteobacteria</taxon>
        <taxon>Burkholderiales</taxon>
        <taxon>Comamonadaceae</taxon>
        <taxon>Acidovorax</taxon>
    </lineage>
</organism>
<evidence type="ECO:0000256" key="4">
    <source>
        <dbReference type="PROSITE-ProRule" id="PRU00335"/>
    </source>
</evidence>
<dbReference type="RefSeq" id="WP_345061802.1">
    <property type="nucleotide sequence ID" value="NZ_BAABEX010000007.1"/>
</dbReference>
<dbReference type="EMBL" id="BAABEX010000007">
    <property type="protein sequence ID" value="GAA4421238.1"/>
    <property type="molecule type" value="Genomic_DNA"/>
</dbReference>
<dbReference type="InterPro" id="IPR011075">
    <property type="entry name" value="TetR_C"/>
</dbReference>
<sequence>MSPTSSSSPAKRERRKEARPGELLEAALDLFVEKGFAATRVDEVAARAGVSKGTLFLYFPSKEELFKAVVRENIAGRFIEWNSEVETFEGSTAELLHYCYRVWWERVGSTKASGITKLMLSEAQNFPEITQFYQQEVILPGQQLIRRILQRGIDRGEFRAVPLDYAIYVVLAPMMFLMMWKHSLGACAQGALDIDPDRYLATQADVIAYGLATRPGSTGLSA</sequence>
<proteinExistence type="predicted"/>
<evidence type="ECO:0000313" key="7">
    <source>
        <dbReference type="Proteomes" id="UP001501788"/>
    </source>
</evidence>
<dbReference type="PANTHER" id="PTHR30055">
    <property type="entry name" value="HTH-TYPE TRANSCRIPTIONAL REGULATOR RUTR"/>
    <property type="match status" value="1"/>
</dbReference>
<feature type="domain" description="HTH tetR-type" evidence="5">
    <location>
        <begin position="17"/>
        <end position="77"/>
    </location>
</feature>
<dbReference type="Gene3D" id="1.10.357.10">
    <property type="entry name" value="Tetracycline Repressor, domain 2"/>
    <property type="match status" value="1"/>
</dbReference>
<dbReference type="SUPFAM" id="SSF46689">
    <property type="entry name" value="Homeodomain-like"/>
    <property type="match status" value="1"/>
</dbReference>
<dbReference type="PANTHER" id="PTHR30055:SF223">
    <property type="entry name" value="HTH-TYPE TRANSCRIPTIONAL REGULATOR UIDR"/>
    <property type="match status" value="1"/>
</dbReference>
<evidence type="ECO:0000256" key="3">
    <source>
        <dbReference type="ARBA" id="ARBA00023163"/>
    </source>
</evidence>
<dbReference type="InterPro" id="IPR050109">
    <property type="entry name" value="HTH-type_TetR-like_transc_reg"/>
</dbReference>
<keyword evidence="7" id="KW-1185">Reference proteome</keyword>
<accession>A0ABP8L233</accession>
<dbReference type="InterPro" id="IPR009057">
    <property type="entry name" value="Homeodomain-like_sf"/>
</dbReference>
<feature type="DNA-binding region" description="H-T-H motif" evidence="4">
    <location>
        <begin position="40"/>
        <end position="59"/>
    </location>
</feature>
<keyword evidence="2 4" id="KW-0238">DNA-binding</keyword>
<keyword evidence="1" id="KW-0805">Transcription regulation</keyword>
<comment type="caution">
    <text evidence="6">The sequence shown here is derived from an EMBL/GenBank/DDBJ whole genome shotgun (WGS) entry which is preliminary data.</text>
</comment>
<dbReference type="SUPFAM" id="SSF48498">
    <property type="entry name" value="Tetracyclin repressor-like, C-terminal domain"/>
    <property type="match status" value="1"/>
</dbReference>
<keyword evidence="3" id="KW-0804">Transcription</keyword>
<dbReference type="PRINTS" id="PR00455">
    <property type="entry name" value="HTHTETR"/>
</dbReference>
<evidence type="ECO:0000313" key="6">
    <source>
        <dbReference type="EMBL" id="GAA4421238.1"/>
    </source>
</evidence>
<dbReference type="Proteomes" id="UP001501788">
    <property type="component" value="Unassembled WGS sequence"/>
</dbReference>
<dbReference type="Pfam" id="PF00440">
    <property type="entry name" value="TetR_N"/>
    <property type="match status" value="1"/>
</dbReference>
<evidence type="ECO:0000256" key="1">
    <source>
        <dbReference type="ARBA" id="ARBA00023015"/>
    </source>
</evidence>
<dbReference type="Gene3D" id="1.10.10.60">
    <property type="entry name" value="Homeodomain-like"/>
    <property type="match status" value="1"/>
</dbReference>
<evidence type="ECO:0000259" key="5">
    <source>
        <dbReference type="PROSITE" id="PS50977"/>
    </source>
</evidence>
<reference evidence="7" key="1">
    <citation type="journal article" date="2019" name="Int. J. Syst. Evol. Microbiol.">
        <title>The Global Catalogue of Microorganisms (GCM) 10K type strain sequencing project: providing services to taxonomists for standard genome sequencing and annotation.</title>
        <authorList>
            <consortium name="The Broad Institute Genomics Platform"/>
            <consortium name="The Broad Institute Genome Sequencing Center for Infectious Disease"/>
            <person name="Wu L."/>
            <person name="Ma J."/>
        </authorList>
    </citation>
    <scope>NUCLEOTIDE SEQUENCE [LARGE SCALE GENOMIC DNA]</scope>
    <source>
        <strain evidence="7">JCM 31890</strain>
    </source>
</reference>
<gene>
    <name evidence="6" type="ORF">GCM10023090_10040</name>
</gene>
<dbReference type="PROSITE" id="PS50977">
    <property type="entry name" value="HTH_TETR_2"/>
    <property type="match status" value="1"/>
</dbReference>
<dbReference type="InterPro" id="IPR001647">
    <property type="entry name" value="HTH_TetR"/>
</dbReference>
<name>A0ABP8L233_9BURK</name>
<dbReference type="InterPro" id="IPR036271">
    <property type="entry name" value="Tet_transcr_reg_TetR-rel_C_sf"/>
</dbReference>
<dbReference type="Pfam" id="PF16859">
    <property type="entry name" value="TetR_C_11"/>
    <property type="match status" value="1"/>
</dbReference>
<protein>
    <submittedName>
        <fullName evidence="6">TetR/AcrR family transcriptional regulator</fullName>
    </submittedName>
</protein>
<evidence type="ECO:0000256" key="2">
    <source>
        <dbReference type="ARBA" id="ARBA00023125"/>
    </source>
</evidence>